<comment type="caution">
    <text evidence="9">The sequence shown here is derived from an EMBL/GenBank/DDBJ whole genome shotgun (WGS) entry which is preliminary data.</text>
</comment>
<dbReference type="InterPro" id="IPR002172">
    <property type="entry name" value="LDrepeatLR_classA_rpt"/>
</dbReference>
<gene>
    <name evidence="9" type="ORF">Egran_03277</name>
</gene>
<dbReference type="CDD" id="cd00112">
    <property type="entry name" value="LDLa"/>
    <property type="match status" value="1"/>
</dbReference>
<dbReference type="Pfam" id="PF12999">
    <property type="entry name" value="PRKCSH-like"/>
    <property type="match status" value="2"/>
</dbReference>
<dbReference type="EMBL" id="NPHW01003786">
    <property type="protein sequence ID" value="OXV08962.1"/>
    <property type="molecule type" value="Genomic_DNA"/>
</dbReference>
<dbReference type="PANTHER" id="PTHR12630">
    <property type="entry name" value="N-LINKED OLIGOSACCHARIDE PROCESSING"/>
    <property type="match status" value="1"/>
</dbReference>
<feature type="domain" description="MRH" evidence="8">
    <location>
        <begin position="417"/>
        <end position="553"/>
    </location>
</feature>
<keyword evidence="5" id="KW-0175">Coiled coil</keyword>
<dbReference type="InterPro" id="IPR036607">
    <property type="entry name" value="PRKCSH"/>
</dbReference>
<sequence length="578" mass="64067">MKNSRNLLILLGIATCSTTRAAGKGGPSRPRGVGPEFAKYYTDPTTFSCILHNTVKIPLSSVNDNYCDCPDGSDEPGTSACSHLSPFSPFTEAERLSTGDVDLTPALPGFYCKNKGHRPSYISFLRVNDGICDYDACCDGSDEWAHVGGTKCEDKCKGIGKEWRKKEGERQKSLSKALKKKKELIFDAVKLRKEVEGRIGDLEVEIKAQELKVQSLETAFEEIEREERGKTVKTPKKGKVALLAGLGKARVEELRSALIEVRSQRDESRTRVKELEDVLSKLKAEHNPNFNDEGVKLAVRSWEEYAARETVGDLSGDAARDGDLFEISKPDSASSGVDWERWENEKEKDEFIYKILAYLPPSLVRYLEDKLDSVKSFLIANSIISETDLDSSSESKAVTDARNALNSARESLGSTRKSLEDHRLDIGREYGPENVFRPLKGRCFTKDVGEYTYEHCFLEHTKQIPKKGGSSVTMGNFARISSMHVDEARSSGQIYSVEKTTIEYENGQMCWSGPARSTIVLLECGEDDEILKVVESEKCIYSMVMKTPAVCSDEDVNGNGNGSGSGSRSTRIIGKDEL</sequence>
<dbReference type="Pfam" id="PF13015">
    <property type="entry name" value="PRKCSH_1"/>
    <property type="match status" value="1"/>
</dbReference>
<keyword evidence="10" id="KW-1185">Reference proteome</keyword>
<dbReference type="SUPFAM" id="SSF50911">
    <property type="entry name" value="Mannose 6-phosphate receptor domain"/>
    <property type="match status" value="1"/>
</dbReference>
<protein>
    <recommendedName>
        <fullName evidence="1">Glucosidase 2 subunit beta</fullName>
    </recommendedName>
</protein>
<evidence type="ECO:0000313" key="9">
    <source>
        <dbReference type="EMBL" id="OXV08962.1"/>
    </source>
</evidence>
<keyword evidence="4" id="KW-1015">Disulfide bond</keyword>
<feature type="chain" id="PRO_5013008753" description="Glucosidase 2 subunit beta" evidence="7">
    <location>
        <begin position="22"/>
        <end position="578"/>
    </location>
</feature>
<feature type="region of interest" description="Disordered" evidence="6">
    <location>
        <begin position="555"/>
        <end position="578"/>
    </location>
</feature>
<evidence type="ECO:0000256" key="5">
    <source>
        <dbReference type="SAM" id="Coils"/>
    </source>
</evidence>
<dbReference type="Gene3D" id="4.10.400.10">
    <property type="entry name" value="Low-density Lipoprotein Receptor"/>
    <property type="match status" value="1"/>
</dbReference>
<evidence type="ECO:0000256" key="3">
    <source>
        <dbReference type="ARBA" id="ARBA00022824"/>
    </source>
</evidence>
<dbReference type="SUPFAM" id="SSF57424">
    <property type="entry name" value="LDL receptor-like module"/>
    <property type="match status" value="1"/>
</dbReference>
<dbReference type="PROSITE" id="PS51914">
    <property type="entry name" value="MRH"/>
    <property type="match status" value="1"/>
</dbReference>
<organism evidence="9 10">
    <name type="scientific">Elaphomyces granulatus</name>
    <dbReference type="NCBI Taxonomy" id="519963"/>
    <lineage>
        <taxon>Eukaryota</taxon>
        <taxon>Fungi</taxon>
        <taxon>Dikarya</taxon>
        <taxon>Ascomycota</taxon>
        <taxon>Pezizomycotina</taxon>
        <taxon>Eurotiomycetes</taxon>
        <taxon>Eurotiomycetidae</taxon>
        <taxon>Eurotiales</taxon>
        <taxon>Elaphomycetaceae</taxon>
        <taxon>Elaphomyces</taxon>
    </lineage>
</organism>
<dbReference type="InterPro" id="IPR039794">
    <property type="entry name" value="Gtb1-like"/>
</dbReference>
<evidence type="ECO:0000256" key="7">
    <source>
        <dbReference type="SAM" id="SignalP"/>
    </source>
</evidence>
<keyword evidence="3" id="KW-0256">Endoplasmic reticulum</keyword>
<dbReference type="AlphaFoldDB" id="A0A232LXW3"/>
<dbReference type="PANTHER" id="PTHR12630:SF1">
    <property type="entry name" value="GLUCOSIDASE 2 SUBUNIT BETA"/>
    <property type="match status" value="1"/>
</dbReference>
<evidence type="ECO:0000259" key="8">
    <source>
        <dbReference type="PROSITE" id="PS51914"/>
    </source>
</evidence>
<evidence type="ECO:0000256" key="2">
    <source>
        <dbReference type="ARBA" id="ARBA00022729"/>
    </source>
</evidence>
<dbReference type="InterPro" id="IPR036055">
    <property type="entry name" value="LDL_receptor-like_sf"/>
</dbReference>
<evidence type="ECO:0000256" key="1">
    <source>
        <dbReference type="ARBA" id="ARBA00022387"/>
    </source>
</evidence>
<evidence type="ECO:0000256" key="6">
    <source>
        <dbReference type="SAM" id="MobiDB-lite"/>
    </source>
</evidence>
<reference evidence="9 10" key="1">
    <citation type="journal article" date="2015" name="Environ. Microbiol.">
        <title>Metagenome sequence of Elaphomyces granulatus from sporocarp tissue reveals Ascomycota ectomycorrhizal fingerprints of genome expansion and a Proteobacteria-rich microbiome.</title>
        <authorList>
            <person name="Quandt C.A."/>
            <person name="Kohler A."/>
            <person name="Hesse C.N."/>
            <person name="Sharpton T.J."/>
            <person name="Martin F."/>
            <person name="Spatafora J.W."/>
        </authorList>
    </citation>
    <scope>NUCLEOTIDE SEQUENCE [LARGE SCALE GENOMIC DNA]</scope>
    <source>
        <strain evidence="9 10">OSC145934</strain>
    </source>
</reference>
<dbReference type="Proteomes" id="UP000243515">
    <property type="component" value="Unassembled WGS sequence"/>
</dbReference>
<evidence type="ECO:0000256" key="4">
    <source>
        <dbReference type="ARBA" id="ARBA00023157"/>
    </source>
</evidence>
<dbReference type="GO" id="GO:0017177">
    <property type="term" value="C:glucosidase II complex"/>
    <property type="evidence" value="ECO:0007669"/>
    <property type="project" value="TreeGrafter"/>
</dbReference>
<dbReference type="InterPro" id="IPR028146">
    <property type="entry name" value="PRKCSH_N"/>
</dbReference>
<dbReference type="InterPro" id="IPR044865">
    <property type="entry name" value="MRH_dom"/>
</dbReference>
<feature type="coiled-coil region" evidence="5">
    <location>
        <begin position="258"/>
        <end position="285"/>
    </location>
</feature>
<evidence type="ECO:0000313" key="10">
    <source>
        <dbReference type="Proteomes" id="UP000243515"/>
    </source>
</evidence>
<proteinExistence type="predicted"/>
<feature type="signal peptide" evidence="7">
    <location>
        <begin position="1"/>
        <end position="21"/>
    </location>
</feature>
<dbReference type="GO" id="GO:0006491">
    <property type="term" value="P:N-glycan processing"/>
    <property type="evidence" value="ECO:0007669"/>
    <property type="project" value="TreeGrafter"/>
</dbReference>
<keyword evidence="2 7" id="KW-0732">Signal</keyword>
<dbReference type="OrthoDB" id="28322at2759"/>
<name>A0A232LXW3_9EURO</name>
<feature type="coiled-coil region" evidence="5">
    <location>
        <begin position="192"/>
        <end position="226"/>
    </location>
</feature>
<dbReference type="InterPro" id="IPR009011">
    <property type="entry name" value="Man6P_isomerase_rcpt-bd_dom_sf"/>
</dbReference>
<dbReference type="Gene3D" id="2.70.130.10">
    <property type="entry name" value="Mannose-6-phosphate receptor binding domain"/>
    <property type="match status" value="1"/>
</dbReference>
<accession>A0A232LXW3</accession>